<dbReference type="AlphaFoldDB" id="A0A9E4K5C0"/>
<dbReference type="InterPro" id="IPR007693">
    <property type="entry name" value="DNA_helicase_DnaB-like_N"/>
</dbReference>
<evidence type="ECO:0000256" key="2">
    <source>
        <dbReference type="ARBA" id="ARBA00022515"/>
    </source>
</evidence>
<evidence type="ECO:0000259" key="12">
    <source>
        <dbReference type="PROSITE" id="PS51199"/>
    </source>
</evidence>
<dbReference type="Gene3D" id="1.10.860.10">
    <property type="entry name" value="DNAb Helicase, Chain A"/>
    <property type="match status" value="1"/>
</dbReference>
<dbReference type="GO" id="GO:0005524">
    <property type="term" value="F:ATP binding"/>
    <property type="evidence" value="ECO:0007669"/>
    <property type="project" value="UniProtKB-KW"/>
</dbReference>
<keyword evidence="4" id="KW-0547">Nucleotide-binding</keyword>
<keyword evidence="7" id="KW-0067">ATP-binding</keyword>
<sequence>MTASAYYVEQRVLGGILVDSSRLIDCPLSPSDFQQENHEQIFRAILELETAQNAIDVVTLAQYLEKTTHRNFLPLLQACYQAADGRGNHEAVTAAVKQQSTDRKLIEIAERLAEDKYPDAAIAALMQLQNTGRQYDFTLNQALAAALEDIESDSKGIPSGLTALDNLTGGCRAGDLIIEAGRPAMGKTASLVNRILSCDVPCGFISSEQGASQIAMRLLALQAGVNSWGLRNNNLSDQSWGRITDGLSVLKDRQIFINDKSSPKTTDVARQARAWVHNFKVQILFVDYIQRLAPTDRKLPRHLQIEEIAQGLKSIARELSIPVVAAAQVKREVETRNDKRPTLSDLKDSGSIEQEADQVISLYRDQYYNPETNNPGIAEFAVLKNRHGPTGVVKVNWSAQHMAFTDLNEE</sequence>
<dbReference type="PRINTS" id="PR01874">
    <property type="entry name" value="DNAREPAIRADA"/>
</dbReference>
<evidence type="ECO:0000256" key="3">
    <source>
        <dbReference type="ARBA" id="ARBA00022705"/>
    </source>
</evidence>
<dbReference type="InterPro" id="IPR007694">
    <property type="entry name" value="DNA_helicase_DnaB-like_C"/>
</dbReference>
<dbReference type="InterPro" id="IPR027417">
    <property type="entry name" value="P-loop_NTPase"/>
</dbReference>
<comment type="caution">
    <text evidence="13">The sequence shown here is derived from an EMBL/GenBank/DDBJ whole genome shotgun (WGS) entry which is preliminary data.</text>
</comment>
<keyword evidence="3" id="KW-0235">DNA replication</keyword>
<dbReference type="CDD" id="cd00984">
    <property type="entry name" value="DnaB_C"/>
    <property type="match status" value="1"/>
</dbReference>
<dbReference type="PANTHER" id="PTHR30153:SF2">
    <property type="entry name" value="REPLICATIVE DNA HELICASE"/>
    <property type="match status" value="1"/>
</dbReference>
<evidence type="ECO:0000313" key="13">
    <source>
        <dbReference type="EMBL" id="MCG7939502.1"/>
    </source>
</evidence>
<comment type="catalytic activity">
    <reaction evidence="11">
        <text>ATP + H2O = ADP + phosphate + H(+)</text>
        <dbReference type="Rhea" id="RHEA:13065"/>
        <dbReference type="ChEBI" id="CHEBI:15377"/>
        <dbReference type="ChEBI" id="CHEBI:15378"/>
        <dbReference type="ChEBI" id="CHEBI:30616"/>
        <dbReference type="ChEBI" id="CHEBI:43474"/>
        <dbReference type="ChEBI" id="CHEBI:456216"/>
        <dbReference type="EC" id="5.6.2.3"/>
    </reaction>
</comment>
<evidence type="ECO:0000256" key="6">
    <source>
        <dbReference type="ARBA" id="ARBA00022806"/>
    </source>
</evidence>
<dbReference type="PANTHER" id="PTHR30153">
    <property type="entry name" value="REPLICATIVE DNA HELICASE DNAB"/>
    <property type="match status" value="1"/>
</dbReference>
<keyword evidence="8" id="KW-0238">DNA-binding</keyword>
<reference evidence="13" key="1">
    <citation type="journal article" date="2021" name="Proc. Natl. Acad. Sci. U.S.A.">
        <title>Global biogeography of chemosynthetic symbionts reveals both localized and globally distributed symbiont groups. .</title>
        <authorList>
            <person name="Osvatic J.T."/>
            <person name="Wilkins L.G.E."/>
            <person name="Leibrecht L."/>
            <person name="Leray M."/>
            <person name="Zauner S."/>
            <person name="Polzin J."/>
            <person name="Camacho Y."/>
            <person name="Gros O."/>
            <person name="van Gils J.A."/>
            <person name="Eisen J.A."/>
            <person name="Petersen J.M."/>
            <person name="Yuen B."/>
        </authorList>
    </citation>
    <scope>NUCLEOTIDE SEQUENCE</scope>
    <source>
        <strain evidence="13">MAGL173</strain>
    </source>
</reference>
<evidence type="ECO:0000256" key="11">
    <source>
        <dbReference type="ARBA" id="ARBA00048954"/>
    </source>
</evidence>
<protein>
    <recommendedName>
        <fullName evidence="10">DNA 5'-3' helicase</fullName>
        <ecNumber evidence="10">5.6.2.3</ecNumber>
    </recommendedName>
</protein>
<proteinExistence type="inferred from homology"/>
<dbReference type="Pfam" id="PF03796">
    <property type="entry name" value="DnaB_C"/>
    <property type="match status" value="1"/>
</dbReference>
<dbReference type="GO" id="GO:0043139">
    <property type="term" value="F:5'-3' DNA helicase activity"/>
    <property type="evidence" value="ECO:0007669"/>
    <property type="project" value="UniProtKB-EC"/>
</dbReference>
<dbReference type="Proteomes" id="UP000886687">
    <property type="component" value="Unassembled WGS sequence"/>
</dbReference>
<gene>
    <name evidence="13" type="ORF">JAZ04_11715</name>
</gene>
<evidence type="ECO:0000256" key="5">
    <source>
        <dbReference type="ARBA" id="ARBA00022801"/>
    </source>
</evidence>
<dbReference type="GO" id="GO:0006269">
    <property type="term" value="P:DNA replication, synthesis of primer"/>
    <property type="evidence" value="ECO:0007669"/>
    <property type="project" value="UniProtKB-KW"/>
</dbReference>
<organism evidence="13 14">
    <name type="scientific">Candidatus Thiodiazotropha lotti</name>
    <dbReference type="NCBI Taxonomy" id="2792787"/>
    <lineage>
        <taxon>Bacteria</taxon>
        <taxon>Pseudomonadati</taxon>
        <taxon>Pseudomonadota</taxon>
        <taxon>Gammaproteobacteria</taxon>
        <taxon>Chromatiales</taxon>
        <taxon>Sedimenticolaceae</taxon>
        <taxon>Candidatus Thiodiazotropha</taxon>
    </lineage>
</organism>
<evidence type="ECO:0000256" key="9">
    <source>
        <dbReference type="ARBA" id="ARBA00023235"/>
    </source>
</evidence>
<evidence type="ECO:0000256" key="8">
    <source>
        <dbReference type="ARBA" id="ARBA00023125"/>
    </source>
</evidence>
<evidence type="ECO:0000256" key="4">
    <source>
        <dbReference type="ARBA" id="ARBA00022741"/>
    </source>
</evidence>
<dbReference type="GO" id="GO:1990077">
    <property type="term" value="C:primosome complex"/>
    <property type="evidence" value="ECO:0007669"/>
    <property type="project" value="UniProtKB-KW"/>
</dbReference>
<keyword evidence="9" id="KW-0413">Isomerase</keyword>
<dbReference type="EMBL" id="JAEPDI010000006">
    <property type="protein sequence ID" value="MCG7939502.1"/>
    <property type="molecule type" value="Genomic_DNA"/>
</dbReference>
<evidence type="ECO:0000256" key="7">
    <source>
        <dbReference type="ARBA" id="ARBA00022840"/>
    </source>
</evidence>
<dbReference type="Gene3D" id="3.40.50.300">
    <property type="entry name" value="P-loop containing nucleotide triphosphate hydrolases"/>
    <property type="match status" value="1"/>
</dbReference>
<name>A0A9E4K5C0_9GAMM</name>
<dbReference type="GO" id="GO:0016787">
    <property type="term" value="F:hydrolase activity"/>
    <property type="evidence" value="ECO:0007669"/>
    <property type="project" value="UniProtKB-KW"/>
</dbReference>
<evidence type="ECO:0000256" key="10">
    <source>
        <dbReference type="ARBA" id="ARBA00044969"/>
    </source>
</evidence>
<dbReference type="GO" id="GO:0005829">
    <property type="term" value="C:cytosol"/>
    <property type="evidence" value="ECO:0007669"/>
    <property type="project" value="TreeGrafter"/>
</dbReference>
<dbReference type="GO" id="GO:0003677">
    <property type="term" value="F:DNA binding"/>
    <property type="evidence" value="ECO:0007669"/>
    <property type="project" value="UniProtKB-KW"/>
</dbReference>
<keyword evidence="6" id="KW-0347">Helicase</keyword>
<keyword evidence="5" id="KW-0378">Hydrolase</keyword>
<dbReference type="InterPro" id="IPR036185">
    <property type="entry name" value="DNA_heli_DnaB-like_N_sf"/>
</dbReference>
<dbReference type="SUPFAM" id="SSF52540">
    <property type="entry name" value="P-loop containing nucleoside triphosphate hydrolases"/>
    <property type="match status" value="1"/>
</dbReference>
<evidence type="ECO:0000256" key="1">
    <source>
        <dbReference type="ARBA" id="ARBA00008428"/>
    </source>
</evidence>
<keyword evidence="2" id="KW-0639">Primosome</keyword>
<dbReference type="EC" id="5.6.2.3" evidence="10"/>
<dbReference type="SUPFAM" id="SSF48024">
    <property type="entry name" value="N-terminal domain of DnaB helicase"/>
    <property type="match status" value="1"/>
</dbReference>
<dbReference type="Pfam" id="PF00772">
    <property type="entry name" value="DnaB"/>
    <property type="match status" value="1"/>
</dbReference>
<evidence type="ECO:0000313" key="14">
    <source>
        <dbReference type="Proteomes" id="UP000886687"/>
    </source>
</evidence>
<comment type="similarity">
    <text evidence="1">Belongs to the helicase family. DnaB subfamily.</text>
</comment>
<dbReference type="PROSITE" id="PS51199">
    <property type="entry name" value="SF4_HELICASE"/>
    <property type="match status" value="1"/>
</dbReference>
<dbReference type="InterPro" id="IPR016136">
    <property type="entry name" value="DNA_helicase_N/primase_C"/>
</dbReference>
<feature type="domain" description="SF4 helicase" evidence="12">
    <location>
        <begin position="150"/>
        <end position="410"/>
    </location>
</feature>
<accession>A0A9E4K5C0</accession>